<evidence type="ECO:0000313" key="2">
    <source>
        <dbReference type="Proteomes" id="UP000052008"/>
    </source>
</evidence>
<accession>A0A0S7WP08</accession>
<dbReference type="STRING" id="1703770.AMJ39_09540"/>
<organism evidence="1 2">
    <name type="scientific">candidate division TA06 bacterium DG_24</name>
    <dbReference type="NCBI Taxonomy" id="1703770"/>
    <lineage>
        <taxon>Bacteria</taxon>
        <taxon>Bacteria division TA06</taxon>
    </lineage>
</organism>
<dbReference type="Gene3D" id="2.60.120.560">
    <property type="entry name" value="Exo-inulinase, domain 1"/>
    <property type="match status" value="1"/>
</dbReference>
<evidence type="ECO:0008006" key="3">
    <source>
        <dbReference type="Google" id="ProtNLM"/>
    </source>
</evidence>
<proteinExistence type="predicted"/>
<sequence>MTRCAGVCLGLAVVLMLGCGGPRIGEEAQSTVGRQLFTHSLDSLDGLDIPAGTARIVEKDGRKALELEGLVLVPDLELEDVGIEVEVFAPAPCYPGIVFRFADLGAFELAYAVPAVSGQSDAIQYDPVFNRSNTWQLHIGPAYQKQATVPTGEWFTLRVDVEGERAAIRVENQPPLVVERLSHGQTSGRMGLWTFRPARFRNLSVTSPRSFEDLSGEHPQAPEGAIDVWWLEGTGTITTEPSGVLNLHRYLTPSDTEVRLVRHFALDEEAALEVTFGYSDELRLSLDGELLFEGTHIFTGFESEEARGWVRPSDNRLVRRTRAGRHTLEAVLRVTEPFGWGLTVTLRGGEIRLLPME</sequence>
<dbReference type="AlphaFoldDB" id="A0A0S7WP08"/>
<protein>
    <recommendedName>
        <fullName evidence="3">3-keto-disaccharide hydrolase domain-containing protein</fullName>
    </recommendedName>
</protein>
<dbReference type="Proteomes" id="UP000052008">
    <property type="component" value="Unassembled WGS sequence"/>
</dbReference>
<dbReference type="EMBL" id="LIZS01000107">
    <property type="protein sequence ID" value="KPJ51641.1"/>
    <property type="molecule type" value="Genomic_DNA"/>
</dbReference>
<reference evidence="1 2" key="1">
    <citation type="journal article" date="2015" name="Microbiome">
        <title>Genomic resolution of linkages in carbon, nitrogen, and sulfur cycling among widespread estuary sediment bacteria.</title>
        <authorList>
            <person name="Baker B.J."/>
            <person name="Lazar C.S."/>
            <person name="Teske A.P."/>
            <person name="Dick G.J."/>
        </authorList>
    </citation>
    <scope>NUCLEOTIDE SEQUENCE [LARGE SCALE GENOMIC DNA]</scope>
    <source>
        <strain evidence="1">DG_24</strain>
    </source>
</reference>
<name>A0A0S7WP08_UNCT6</name>
<comment type="caution">
    <text evidence="1">The sequence shown here is derived from an EMBL/GenBank/DDBJ whole genome shotgun (WGS) entry which is preliminary data.</text>
</comment>
<gene>
    <name evidence="1" type="ORF">AMJ39_09540</name>
</gene>
<dbReference type="PROSITE" id="PS51257">
    <property type="entry name" value="PROKAR_LIPOPROTEIN"/>
    <property type="match status" value="1"/>
</dbReference>
<evidence type="ECO:0000313" key="1">
    <source>
        <dbReference type="EMBL" id="KPJ51641.1"/>
    </source>
</evidence>
<dbReference type="PATRIC" id="fig|1703770.3.peg.1356"/>